<protein>
    <submittedName>
        <fullName evidence="1">Uncharacterized protein</fullName>
    </submittedName>
</protein>
<reference evidence="1" key="1">
    <citation type="submission" date="2016-03" db="EMBL/GenBank/DDBJ databases">
        <title>Mechanisms controlling the formation of the plant cell surface in tip-growing cells are functionally conserved among land plants.</title>
        <authorList>
            <person name="Honkanen S."/>
            <person name="Jones V.A."/>
            <person name="Morieri G."/>
            <person name="Champion C."/>
            <person name="Hetherington A.J."/>
            <person name="Kelly S."/>
            <person name="Saint-Marcoux D."/>
            <person name="Proust H."/>
            <person name="Prescott H."/>
            <person name="Dolan L."/>
        </authorList>
    </citation>
    <scope>NUCLEOTIDE SEQUENCE [LARGE SCALE GENOMIC DNA]</scope>
    <source>
        <tissue evidence="1">Whole gametophyte</tissue>
    </source>
</reference>
<proteinExistence type="predicted"/>
<dbReference type="Proteomes" id="UP000077202">
    <property type="component" value="Unassembled WGS sequence"/>
</dbReference>
<keyword evidence="2" id="KW-1185">Reference proteome</keyword>
<evidence type="ECO:0000313" key="1">
    <source>
        <dbReference type="EMBL" id="OAE33465.1"/>
    </source>
</evidence>
<gene>
    <name evidence="1" type="ORF">AXG93_3822s1210</name>
</gene>
<sequence length="218" mass="22974">MPTHGAREPAAEHPALGPVQARHFDGGVVFEVAVLLELELALGGQLEEFEALRFDVVQGGEREAVDGAREPAGANAAAVSRRGEQRAASSEQLVRQDCDCVLRWPEARVCGAPALAVSASDSSAVGLSRAFSRLRCPCGPALPPAPLLPPFCPLALAPGFGLGCSLLCSALLSSLRFVWGEETWASGYRMKYWPIIRASSVGDPEPGGQARSEVSVWA</sequence>
<evidence type="ECO:0000313" key="2">
    <source>
        <dbReference type="Proteomes" id="UP000077202"/>
    </source>
</evidence>
<comment type="caution">
    <text evidence="1">The sequence shown here is derived from an EMBL/GenBank/DDBJ whole genome shotgun (WGS) entry which is preliminary data.</text>
</comment>
<dbReference type="EMBL" id="LVLJ01000653">
    <property type="protein sequence ID" value="OAE33465.1"/>
    <property type="molecule type" value="Genomic_DNA"/>
</dbReference>
<dbReference type="AlphaFoldDB" id="A0A176WM11"/>
<organism evidence="1 2">
    <name type="scientific">Marchantia polymorpha subsp. ruderalis</name>
    <dbReference type="NCBI Taxonomy" id="1480154"/>
    <lineage>
        <taxon>Eukaryota</taxon>
        <taxon>Viridiplantae</taxon>
        <taxon>Streptophyta</taxon>
        <taxon>Embryophyta</taxon>
        <taxon>Marchantiophyta</taxon>
        <taxon>Marchantiopsida</taxon>
        <taxon>Marchantiidae</taxon>
        <taxon>Marchantiales</taxon>
        <taxon>Marchantiaceae</taxon>
        <taxon>Marchantia</taxon>
    </lineage>
</organism>
<name>A0A176WM11_MARPO</name>
<accession>A0A176WM11</accession>